<evidence type="ECO:0000313" key="6">
    <source>
        <dbReference type="Proteomes" id="UP000567293"/>
    </source>
</evidence>
<dbReference type="InterPro" id="IPR007837">
    <property type="entry name" value="DinB"/>
</dbReference>
<dbReference type="Proteomes" id="UP000567293">
    <property type="component" value="Unassembled WGS sequence"/>
</dbReference>
<dbReference type="InterPro" id="IPR034660">
    <property type="entry name" value="DinB/YfiT-like"/>
</dbReference>
<dbReference type="Gene3D" id="1.20.120.450">
    <property type="entry name" value="dinb family like domain"/>
    <property type="match status" value="1"/>
</dbReference>
<dbReference type="GO" id="GO:0046872">
    <property type="term" value="F:metal ion binding"/>
    <property type="evidence" value="ECO:0007669"/>
    <property type="project" value="UniProtKB-KW"/>
</dbReference>
<feature type="binding site" evidence="3">
    <location>
        <position position="2"/>
    </location>
    <ligand>
        <name>a divalent metal cation</name>
        <dbReference type="ChEBI" id="CHEBI:60240"/>
    </ligand>
</feature>
<comment type="caution">
    <text evidence="5">The sequence shown here is derived from an EMBL/GenBank/DDBJ whole genome shotgun (WGS) entry which is preliminary data.</text>
</comment>
<feature type="binding site" evidence="3">
    <location>
        <position position="83"/>
    </location>
    <ligand>
        <name>a divalent metal cation</name>
        <dbReference type="ChEBI" id="CHEBI:60240"/>
    </ligand>
</feature>
<evidence type="ECO:0000256" key="4">
    <source>
        <dbReference type="SAM" id="MobiDB-lite"/>
    </source>
</evidence>
<name>A0A7V8NQM3_9BACT</name>
<evidence type="ECO:0000256" key="3">
    <source>
        <dbReference type="PIRSR" id="PIRSR607837-1"/>
    </source>
</evidence>
<dbReference type="SUPFAM" id="SSF109854">
    <property type="entry name" value="DinB/YfiT-like putative metalloenzymes"/>
    <property type="match status" value="1"/>
</dbReference>
<organism evidence="5 6">
    <name type="scientific">Candidatus Acidiferrum panamense</name>
    <dbReference type="NCBI Taxonomy" id="2741543"/>
    <lineage>
        <taxon>Bacteria</taxon>
        <taxon>Pseudomonadati</taxon>
        <taxon>Acidobacteriota</taxon>
        <taxon>Terriglobia</taxon>
        <taxon>Candidatus Acidiferrales</taxon>
        <taxon>Candidatus Acidiferrum</taxon>
    </lineage>
</organism>
<comment type="similarity">
    <text evidence="1">Belongs to the DinB family.</text>
</comment>
<keyword evidence="2 3" id="KW-0479">Metal-binding</keyword>
<feature type="binding site" evidence="3">
    <location>
        <position position="79"/>
    </location>
    <ligand>
        <name>a divalent metal cation</name>
        <dbReference type="ChEBI" id="CHEBI:60240"/>
    </ligand>
</feature>
<protein>
    <submittedName>
        <fullName evidence="5">Damage-inducible protein DinB</fullName>
    </submittedName>
</protein>
<keyword evidence="6" id="KW-1185">Reference proteome</keyword>
<feature type="non-terminal residue" evidence="5">
    <location>
        <position position="1"/>
    </location>
</feature>
<accession>A0A7V8NQM3</accession>
<evidence type="ECO:0000256" key="2">
    <source>
        <dbReference type="ARBA" id="ARBA00022723"/>
    </source>
</evidence>
<proteinExistence type="inferred from homology"/>
<reference evidence="5" key="1">
    <citation type="submission" date="2020-06" db="EMBL/GenBank/DDBJ databases">
        <title>Legume-microbial interactions unlock mineral nutrients during tropical forest succession.</title>
        <authorList>
            <person name="Epihov D.Z."/>
        </authorList>
    </citation>
    <scope>NUCLEOTIDE SEQUENCE [LARGE SCALE GENOMIC DNA]</scope>
    <source>
        <strain evidence="5">Pan2503</strain>
    </source>
</reference>
<evidence type="ECO:0000256" key="1">
    <source>
        <dbReference type="ARBA" id="ARBA00008635"/>
    </source>
</evidence>
<dbReference type="AlphaFoldDB" id="A0A7V8NQM3"/>
<dbReference type="EMBL" id="JACDQQ010001104">
    <property type="protein sequence ID" value="MBA0085581.1"/>
    <property type="molecule type" value="Genomic_DNA"/>
</dbReference>
<dbReference type="Pfam" id="PF05163">
    <property type="entry name" value="DinB"/>
    <property type="match status" value="1"/>
</dbReference>
<gene>
    <name evidence="5" type="ORF">HRJ53_11345</name>
</gene>
<evidence type="ECO:0000313" key="5">
    <source>
        <dbReference type="EMBL" id="MBA0085581.1"/>
    </source>
</evidence>
<feature type="region of interest" description="Disordered" evidence="4">
    <location>
        <begin position="134"/>
        <end position="157"/>
    </location>
</feature>
<sequence>VHQCVSENLWFLNMLGIDVGASPLPTKETRLEFIEKYAEDSQKRLAALQAKEEPWWEGNTRFFDVPRSRAWVMVRRIAHTAHHRGQQMAMLRMLGRDLHSNYGPTADTGGLMQNHAPTIYAYDSVEALLAGESAGGAKRKLPGAPGKTVTERPDGMP</sequence>